<dbReference type="InterPro" id="IPR025877">
    <property type="entry name" value="MobA-like_NTP_Trfase"/>
</dbReference>
<dbReference type="PANTHER" id="PTHR19136">
    <property type="entry name" value="MOLYBDENUM COFACTOR GUANYLYLTRANSFERASE"/>
    <property type="match status" value="1"/>
</dbReference>
<dbReference type="AlphaFoldDB" id="A0A517M902"/>
<comment type="function">
    <text evidence="8">Transfers a GMP moiety from GTP to Mo-molybdopterin (Mo-MPT) cofactor (Moco or molybdenum cofactor) to form Mo-molybdopterin guanine dinucleotide (Mo-MGD) cofactor.</text>
</comment>
<evidence type="ECO:0000256" key="1">
    <source>
        <dbReference type="ARBA" id="ARBA00022490"/>
    </source>
</evidence>
<accession>A0A517M902</accession>
<comment type="cofactor">
    <cofactor evidence="8">
        <name>Mg(2+)</name>
        <dbReference type="ChEBI" id="CHEBI:18420"/>
    </cofactor>
</comment>
<dbReference type="HAMAP" id="MF_00316">
    <property type="entry name" value="MobA"/>
    <property type="match status" value="1"/>
</dbReference>
<evidence type="ECO:0000313" key="11">
    <source>
        <dbReference type="EMBL" id="QDS91311.1"/>
    </source>
</evidence>
<dbReference type="GO" id="GO:0061603">
    <property type="term" value="F:molybdenum cofactor guanylyltransferase activity"/>
    <property type="evidence" value="ECO:0007669"/>
    <property type="project" value="UniProtKB-EC"/>
</dbReference>
<dbReference type="InterPro" id="IPR029044">
    <property type="entry name" value="Nucleotide-diphossugar_trans"/>
</dbReference>
<keyword evidence="1 8" id="KW-0963">Cytoplasm</keyword>
<keyword evidence="3 8" id="KW-0479">Metal-binding</keyword>
<dbReference type="EMBL" id="CP036262">
    <property type="protein sequence ID" value="QDS91311.1"/>
    <property type="molecule type" value="Genomic_DNA"/>
</dbReference>
<dbReference type="SUPFAM" id="SSF53448">
    <property type="entry name" value="Nucleotide-diphospho-sugar transferases"/>
    <property type="match status" value="1"/>
</dbReference>
<dbReference type="Gene3D" id="3.90.550.10">
    <property type="entry name" value="Spore Coat Polysaccharide Biosynthesis Protein SpsA, Chain A"/>
    <property type="match status" value="1"/>
</dbReference>
<evidence type="ECO:0000256" key="3">
    <source>
        <dbReference type="ARBA" id="ARBA00022723"/>
    </source>
</evidence>
<evidence type="ECO:0000256" key="2">
    <source>
        <dbReference type="ARBA" id="ARBA00022679"/>
    </source>
</evidence>
<keyword evidence="5 8" id="KW-0460">Magnesium</keyword>
<evidence type="ECO:0000256" key="5">
    <source>
        <dbReference type="ARBA" id="ARBA00022842"/>
    </source>
</evidence>
<feature type="binding site" evidence="8">
    <location>
        <position position="130"/>
    </location>
    <ligand>
        <name>Mg(2+)</name>
        <dbReference type="ChEBI" id="CHEBI:18420"/>
    </ligand>
</feature>
<dbReference type="CDD" id="cd02503">
    <property type="entry name" value="MobA"/>
    <property type="match status" value="1"/>
</dbReference>
<dbReference type="Proteomes" id="UP000320672">
    <property type="component" value="Chromosome"/>
</dbReference>
<reference evidence="11 12" key="1">
    <citation type="submission" date="2019-02" db="EMBL/GenBank/DDBJ databases">
        <title>Deep-cultivation of Planctomycetes and their phenomic and genomic characterization uncovers novel biology.</title>
        <authorList>
            <person name="Wiegand S."/>
            <person name="Jogler M."/>
            <person name="Boedeker C."/>
            <person name="Pinto D."/>
            <person name="Vollmers J."/>
            <person name="Rivas-Marin E."/>
            <person name="Kohn T."/>
            <person name="Peeters S.H."/>
            <person name="Heuer A."/>
            <person name="Rast P."/>
            <person name="Oberbeckmann S."/>
            <person name="Bunk B."/>
            <person name="Jeske O."/>
            <person name="Meyerdierks A."/>
            <person name="Storesund J.E."/>
            <person name="Kallscheuer N."/>
            <person name="Luecker S."/>
            <person name="Lage O.M."/>
            <person name="Pohl T."/>
            <person name="Merkel B.J."/>
            <person name="Hornburger P."/>
            <person name="Mueller R.-W."/>
            <person name="Bruemmer F."/>
            <person name="Labrenz M."/>
            <person name="Spormann A.M."/>
            <person name="Op den Camp H."/>
            <person name="Overmann J."/>
            <person name="Amann R."/>
            <person name="Jetten M.S.M."/>
            <person name="Mascher T."/>
            <person name="Medema M.H."/>
            <person name="Devos D.P."/>
            <person name="Kaster A.-K."/>
            <person name="Ovreas L."/>
            <person name="Rohde M."/>
            <person name="Galperin M.Y."/>
            <person name="Jogler C."/>
        </authorList>
    </citation>
    <scope>NUCLEOTIDE SEQUENCE [LARGE SCALE GENOMIC DNA]</scope>
    <source>
        <strain evidence="11 12">FF011L</strain>
    </source>
</reference>
<gene>
    <name evidence="8 11" type="primary">mobA</name>
    <name evidence="11" type="ORF">FF011L_00400</name>
</gene>
<name>A0A517M902_9BACT</name>
<protein>
    <recommendedName>
        <fullName evidence="8">Probable molybdenum cofactor guanylyltransferase</fullName>
        <shortName evidence="8">MoCo guanylyltransferase</shortName>
        <ecNumber evidence="8">2.7.7.77</ecNumber>
    </recommendedName>
    <alternativeName>
        <fullName evidence="8">GTP:molybdopterin guanylyltransferase</fullName>
    </alternativeName>
    <alternativeName>
        <fullName evidence="8">Mo-MPT guanylyltransferase</fullName>
    </alternativeName>
    <alternativeName>
        <fullName evidence="8">Molybdopterin guanylyltransferase</fullName>
    </alternativeName>
    <alternativeName>
        <fullName evidence="8">Molybdopterin-guanine dinucleotide synthase</fullName>
        <shortName evidence="8">MGD synthase</shortName>
    </alternativeName>
</protein>
<organism evidence="11 12">
    <name type="scientific">Roseimaritima multifibrata</name>
    <dbReference type="NCBI Taxonomy" id="1930274"/>
    <lineage>
        <taxon>Bacteria</taxon>
        <taxon>Pseudomonadati</taxon>
        <taxon>Planctomycetota</taxon>
        <taxon>Planctomycetia</taxon>
        <taxon>Pirellulales</taxon>
        <taxon>Pirellulaceae</taxon>
        <taxon>Roseimaritima</taxon>
    </lineage>
</organism>
<comment type="caution">
    <text evidence="8">Lacks conserved residue(s) required for the propagation of feature annotation.</text>
</comment>
<comment type="subcellular location">
    <subcellularLocation>
        <location evidence="8">Cytoplasm</location>
    </subcellularLocation>
</comment>
<dbReference type="GO" id="GO:0005525">
    <property type="term" value="F:GTP binding"/>
    <property type="evidence" value="ECO:0007669"/>
    <property type="project" value="UniProtKB-UniRule"/>
</dbReference>
<comment type="similarity">
    <text evidence="8">Belongs to the MobA family.</text>
</comment>
<evidence type="ECO:0000313" key="12">
    <source>
        <dbReference type="Proteomes" id="UP000320672"/>
    </source>
</evidence>
<evidence type="ECO:0000256" key="8">
    <source>
        <dbReference type="HAMAP-Rule" id="MF_00316"/>
    </source>
</evidence>
<feature type="binding site" evidence="8">
    <location>
        <begin position="32"/>
        <end position="34"/>
    </location>
    <ligand>
        <name>GTP</name>
        <dbReference type="ChEBI" id="CHEBI:37565"/>
    </ligand>
</feature>
<feature type="binding site" evidence="8">
    <location>
        <position position="97"/>
    </location>
    <ligand>
        <name>GTP</name>
        <dbReference type="ChEBI" id="CHEBI:37565"/>
    </ligand>
</feature>
<sequence length="225" mass="24065">MCLLKPKHAMSSSANPPPEPLPPQTALIGTVLAGGKSLRMGSDKAKLLLPSGDSFLQHAIKRLLTVCSQVVVAGRSSDQHSSESAPDSKRCVQFIPDRFPDLGPAGGVATTVQWASQDPNIRGLLVIPLDMPGIASDHLSELIGTFSLHPDRPIAATFDGSFAEPMLAIYPCCFSDSLQQLATSKSRSLSRWLANANPILVSLPKTVPANLNTPEQYQQYLDSHS</sequence>
<proteinExistence type="inferred from homology"/>
<dbReference type="InterPro" id="IPR013482">
    <property type="entry name" value="Molybde_CF_guanTrfase"/>
</dbReference>
<dbReference type="GO" id="GO:0006777">
    <property type="term" value="P:Mo-molybdopterin cofactor biosynthetic process"/>
    <property type="evidence" value="ECO:0007669"/>
    <property type="project" value="UniProtKB-KW"/>
</dbReference>
<feature type="region of interest" description="Disordered" evidence="9">
    <location>
        <begin position="1"/>
        <end position="24"/>
    </location>
</feature>
<keyword evidence="4 8" id="KW-0547">Nucleotide-binding</keyword>
<evidence type="ECO:0000259" key="10">
    <source>
        <dbReference type="Pfam" id="PF12804"/>
    </source>
</evidence>
<feature type="domain" description="MobA-like NTP transferase" evidence="10">
    <location>
        <begin position="30"/>
        <end position="194"/>
    </location>
</feature>
<keyword evidence="6 8" id="KW-0342">GTP-binding</keyword>
<dbReference type="Pfam" id="PF12804">
    <property type="entry name" value="NTP_transf_3"/>
    <property type="match status" value="1"/>
</dbReference>
<evidence type="ECO:0000256" key="6">
    <source>
        <dbReference type="ARBA" id="ARBA00023134"/>
    </source>
</evidence>
<keyword evidence="12" id="KW-1185">Reference proteome</keyword>
<keyword evidence="2 8" id="KW-0808">Transferase</keyword>
<dbReference type="KEGG" id="rml:FF011L_00400"/>
<evidence type="ECO:0000256" key="7">
    <source>
        <dbReference type="ARBA" id="ARBA00023150"/>
    </source>
</evidence>
<dbReference type="EC" id="2.7.7.77" evidence="8"/>
<keyword evidence="7 8" id="KW-0501">Molybdenum cofactor biosynthesis</keyword>
<feature type="binding site" evidence="8">
    <location>
        <position position="130"/>
    </location>
    <ligand>
        <name>GTP</name>
        <dbReference type="ChEBI" id="CHEBI:37565"/>
    </ligand>
</feature>
<comment type="domain">
    <text evidence="8">The N-terminal domain determines nucleotide recognition and specific binding, while the C-terminal domain determines the specific binding to the target protein.</text>
</comment>
<keyword evidence="11" id="KW-0548">Nucleotidyltransferase</keyword>
<evidence type="ECO:0000256" key="9">
    <source>
        <dbReference type="SAM" id="MobiDB-lite"/>
    </source>
</evidence>
<dbReference type="GO" id="GO:0046872">
    <property type="term" value="F:metal ion binding"/>
    <property type="evidence" value="ECO:0007669"/>
    <property type="project" value="UniProtKB-KW"/>
</dbReference>
<comment type="catalytic activity">
    <reaction evidence="8">
        <text>Mo-molybdopterin + GTP + H(+) = Mo-molybdopterin guanine dinucleotide + diphosphate</text>
        <dbReference type="Rhea" id="RHEA:34243"/>
        <dbReference type="ChEBI" id="CHEBI:15378"/>
        <dbReference type="ChEBI" id="CHEBI:33019"/>
        <dbReference type="ChEBI" id="CHEBI:37565"/>
        <dbReference type="ChEBI" id="CHEBI:71302"/>
        <dbReference type="ChEBI" id="CHEBI:71310"/>
        <dbReference type="EC" id="2.7.7.77"/>
    </reaction>
</comment>
<dbReference type="GO" id="GO:0005737">
    <property type="term" value="C:cytoplasm"/>
    <property type="evidence" value="ECO:0007669"/>
    <property type="project" value="UniProtKB-SubCell"/>
</dbReference>
<evidence type="ECO:0000256" key="4">
    <source>
        <dbReference type="ARBA" id="ARBA00022741"/>
    </source>
</evidence>
<dbReference type="OrthoDB" id="9788394at2"/>
<dbReference type="PANTHER" id="PTHR19136:SF81">
    <property type="entry name" value="MOLYBDENUM COFACTOR GUANYLYLTRANSFERASE"/>
    <property type="match status" value="1"/>
</dbReference>